<feature type="region of interest" description="Disordered" evidence="1">
    <location>
        <begin position="148"/>
        <end position="191"/>
    </location>
</feature>
<dbReference type="InterPro" id="IPR052945">
    <property type="entry name" value="Mitotic_Regulator"/>
</dbReference>
<reference evidence="2 3" key="1">
    <citation type="submission" date="2020-07" db="EMBL/GenBank/DDBJ databases">
        <title>Trichoderma asperellum IC-1 whole genome shotgun sequence.</title>
        <authorList>
            <person name="Kanamasa S."/>
            <person name="Takahashi H."/>
        </authorList>
    </citation>
    <scope>NUCLEOTIDE SEQUENCE [LARGE SCALE GENOMIC DNA]</scope>
    <source>
        <strain evidence="2 3">IC-1</strain>
    </source>
</reference>
<dbReference type="GO" id="GO:0010972">
    <property type="term" value="P:negative regulation of G2/M transition of mitotic cell cycle"/>
    <property type="evidence" value="ECO:0007669"/>
    <property type="project" value="TreeGrafter"/>
</dbReference>
<name>A0A6V8QRZ9_TRIAP</name>
<feature type="compositionally biased region" description="Basic and acidic residues" evidence="1">
    <location>
        <begin position="70"/>
        <end position="79"/>
    </location>
</feature>
<evidence type="ECO:0000313" key="2">
    <source>
        <dbReference type="EMBL" id="GFP53838.1"/>
    </source>
</evidence>
<dbReference type="InterPro" id="IPR011990">
    <property type="entry name" value="TPR-like_helical_dom_sf"/>
</dbReference>
<gene>
    <name evidence="2" type="ORF">TASIC1_0003021600</name>
</gene>
<evidence type="ECO:0000313" key="3">
    <source>
        <dbReference type="Proteomes" id="UP000517252"/>
    </source>
</evidence>
<feature type="region of interest" description="Disordered" evidence="1">
    <location>
        <begin position="42"/>
        <end position="131"/>
    </location>
</feature>
<feature type="compositionally biased region" description="Basic and acidic residues" evidence="1">
    <location>
        <begin position="1"/>
        <end position="13"/>
    </location>
</feature>
<dbReference type="PANTHER" id="PTHR43628">
    <property type="entry name" value="ACTIVATOR OF C KINASE PROTEIN 1-RELATED"/>
    <property type="match status" value="1"/>
</dbReference>
<dbReference type="SMART" id="SM00671">
    <property type="entry name" value="SEL1"/>
    <property type="match status" value="2"/>
</dbReference>
<feature type="region of interest" description="Disordered" evidence="1">
    <location>
        <begin position="1"/>
        <end position="23"/>
    </location>
</feature>
<dbReference type="PANTHER" id="PTHR43628:SF1">
    <property type="entry name" value="CHITIN SYNTHASE REGULATORY FACTOR 2-RELATED"/>
    <property type="match status" value="1"/>
</dbReference>
<dbReference type="GO" id="GO:0032153">
    <property type="term" value="C:cell division site"/>
    <property type="evidence" value="ECO:0007669"/>
    <property type="project" value="TreeGrafter"/>
</dbReference>
<feature type="region of interest" description="Disordered" evidence="1">
    <location>
        <begin position="391"/>
        <end position="438"/>
    </location>
</feature>
<protein>
    <recommendedName>
        <fullName evidence="4">Protein DSF2</fullName>
    </recommendedName>
</protein>
<dbReference type="Gene3D" id="1.25.40.10">
    <property type="entry name" value="Tetratricopeptide repeat domain"/>
    <property type="match status" value="1"/>
</dbReference>
<accession>A0A6V8QRZ9</accession>
<dbReference type="InterPro" id="IPR006597">
    <property type="entry name" value="Sel1-like"/>
</dbReference>
<evidence type="ECO:0000256" key="1">
    <source>
        <dbReference type="SAM" id="MobiDB-lite"/>
    </source>
</evidence>
<proteinExistence type="predicted"/>
<dbReference type="SUPFAM" id="SSF81901">
    <property type="entry name" value="HCP-like"/>
    <property type="match status" value="1"/>
</dbReference>
<feature type="compositionally biased region" description="Low complexity" evidence="1">
    <location>
        <begin position="80"/>
        <end position="91"/>
    </location>
</feature>
<dbReference type="OrthoDB" id="2148946at2759"/>
<dbReference type="Pfam" id="PF08238">
    <property type="entry name" value="Sel1"/>
    <property type="match status" value="3"/>
</dbReference>
<organism evidence="2 3">
    <name type="scientific">Trichoderma asperellum</name>
    <name type="common">Filamentous fungus</name>
    <dbReference type="NCBI Taxonomy" id="101201"/>
    <lineage>
        <taxon>Eukaryota</taxon>
        <taxon>Fungi</taxon>
        <taxon>Dikarya</taxon>
        <taxon>Ascomycota</taxon>
        <taxon>Pezizomycotina</taxon>
        <taxon>Sordariomycetes</taxon>
        <taxon>Hypocreomycetidae</taxon>
        <taxon>Hypocreales</taxon>
        <taxon>Hypocreaceae</taxon>
        <taxon>Trichoderma</taxon>
    </lineage>
</organism>
<feature type="compositionally biased region" description="Polar residues" evidence="1">
    <location>
        <begin position="179"/>
        <end position="191"/>
    </location>
</feature>
<sequence>MGLRDALKKKDAIEQGQDADARLAGPDITFIRSDTVSQQVIVPPDENALGYNDGLLSPSSTSGEHRKSRRSFDFFHSDQSRSPSASSSTSQKSKKESAARRLSHRLHLSRAPETSDHVPQNLPEIVVPNDVQDRDAAELQWEKRATMLAGQSDRVRSRPPSRDAADGMAHMSLDGPRSRSASVHSGQVSSKQIDADIQEAIRLHEEGNYVEATKLFGRLADESGANNPLSQVLYGLALRHGWGCTPDPEKAVHYLTAAASNAASVEQLAIQAGLKKGGAAKGELVLAIFELANCFRHGWGIEKDPIAAKQYYETAANLGDSDAMNEVAWCYLEGYGCKKDKLRLLDDNNKEIKPQPGPAALQADYGLPVISLAGSGFVSALTKAELMPNVSPGPDLGTDEAREVKQGGASCASPVENGTATGRAPLSTDTGPSHEADV</sequence>
<dbReference type="AlphaFoldDB" id="A0A6V8QRZ9"/>
<dbReference type="Proteomes" id="UP000517252">
    <property type="component" value="Unassembled WGS sequence"/>
</dbReference>
<comment type="caution">
    <text evidence="2">The sequence shown here is derived from an EMBL/GenBank/DDBJ whole genome shotgun (WGS) entry which is preliminary data.</text>
</comment>
<dbReference type="EMBL" id="BLZH01000003">
    <property type="protein sequence ID" value="GFP53838.1"/>
    <property type="molecule type" value="Genomic_DNA"/>
</dbReference>
<evidence type="ECO:0008006" key="4">
    <source>
        <dbReference type="Google" id="ProtNLM"/>
    </source>
</evidence>
<feature type="compositionally biased region" description="Basic and acidic residues" evidence="1">
    <location>
        <begin position="153"/>
        <end position="165"/>
    </location>
</feature>